<dbReference type="InterPro" id="IPR027417">
    <property type="entry name" value="P-loop_NTPase"/>
</dbReference>
<reference evidence="3" key="1">
    <citation type="submission" date="2013-07" db="EMBL/GenBank/DDBJ databases">
        <title>The genome of an arbuscular mycorrhizal fungus provides insights into the evolution of the oldest plant symbiosis.</title>
        <authorList>
            <consortium name="DOE Joint Genome Institute"/>
            <person name="Tisserant E."/>
            <person name="Malbreil M."/>
            <person name="Kuo A."/>
            <person name="Kohler A."/>
            <person name="Symeonidi A."/>
            <person name="Balestrini R."/>
            <person name="Charron P."/>
            <person name="Duensing N."/>
            <person name="Frei-dit-Frey N."/>
            <person name="Gianinazzi-Pearson V."/>
            <person name="Gilbert B."/>
            <person name="Handa Y."/>
            <person name="Hijri M."/>
            <person name="Kaul R."/>
            <person name="Kawaguchi M."/>
            <person name="Krajinski F."/>
            <person name="Lammers P."/>
            <person name="Lapierre D."/>
            <person name="Masclaux F.G."/>
            <person name="Murat C."/>
            <person name="Morin E."/>
            <person name="Ndikumana S."/>
            <person name="Pagni M."/>
            <person name="Petitpierre D."/>
            <person name="Requena N."/>
            <person name="Rosikiewicz P."/>
            <person name="Riley R."/>
            <person name="Saito K."/>
            <person name="San Clemente H."/>
            <person name="Shapiro H."/>
            <person name="van Tuinen D."/>
            <person name="Becard G."/>
            <person name="Bonfante P."/>
            <person name="Paszkowski U."/>
            <person name="Shachar-Hill Y."/>
            <person name="Young J.P."/>
            <person name="Sanders I.R."/>
            <person name="Henrissat B."/>
            <person name="Rensing S.A."/>
            <person name="Grigoriev I.V."/>
            <person name="Corradi N."/>
            <person name="Roux C."/>
            <person name="Martin F."/>
        </authorList>
    </citation>
    <scope>NUCLEOTIDE SEQUENCE</scope>
    <source>
        <strain evidence="3">DAOM 197198</strain>
    </source>
</reference>
<dbReference type="GO" id="GO:0005524">
    <property type="term" value="F:ATP binding"/>
    <property type="evidence" value="ECO:0007669"/>
    <property type="project" value="UniProtKB-KW"/>
</dbReference>
<dbReference type="HOGENOM" id="CLU_001324_9_1_1"/>
<name>U9TX85_RHIID</name>
<evidence type="ECO:0000256" key="1">
    <source>
        <dbReference type="RuleBase" id="RU363044"/>
    </source>
</evidence>
<dbReference type="GO" id="GO:0006281">
    <property type="term" value="P:DNA repair"/>
    <property type="evidence" value="ECO:0007669"/>
    <property type="project" value="UniProtKB-KW"/>
</dbReference>
<feature type="non-terminal residue" evidence="3">
    <location>
        <position position="182"/>
    </location>
</feature>
<dbReference type="eggNOG" id="KOG0987">
    <property type="taxonomic scope" value="Eukaryota"/>
</dbReference>
<dbReference type="GO" id="GO:0016887">
    <property type="term" value="F:ATP hydrolysis activity"/>
    <property type="evidence" value="ECO:0007669"/>
    <property type="project" value="RHEA"/>
</dbReference>
<sequence>NTGNMTLELTDNIRNRALYHLQSILSKYGRNLSEFPNMPIPIISSNNEQNTNRLIREEQQYEIEELAKSTEDNFFRLNIDQQAAFKKIITAVENNTSDIFFVDGPGGTGKTFLYNTLLGKVRSNGDIALAVASSGIAALLLPGGQTAHSCFKIPINIHEDSTCSIKHNSDLASLLQIAKLII</sequence>
<dbReference type="GO" id="GO:0006310">
    <property type="term" value="P:DNA recombination"/>
    <property type="evidence" value="ECO:0007669"/>
    <property type="project" value="UniProtKB-KW"/>
</dbReference>
<dbReference type="EMBL" id="KI284568">
    <property type="protein sequence ID" value="ESA12784.1"/>
    <property type="molecule type" value="Genomic_DNA"/>
</dbReference>
<dbReference type="PANTHER" id="PTHR10492:SF57">
    <property type="entry name" value="ATP-DEPENDENT DNA HELICASE"/>
    <property type="match status" value="1"/>
</dbReference>
<evidence type="ECO:0000259" key="2">
    <source>
        <dbReference type="Pfam" id="PF05970"/>
    </source>
</evidence>
<comment type="catalytic activity">
    <reaction evidence="1">
        <text>ATP + H2O = ADP + phosphate + H(+)</text>
        <dbReference type="Rhea" id="RHEA:13065"/>
        <dbReference type="ChEBI" id="CHEBI:15377"/>
        <dbReference type="ChEBI" id="CHEBI:15378"/>
        <dbReference type="ChEBI" id="CHEBI:30616"/>
        <dbReference type="ChEBI" id="CHEBI:43474"/>
        <dbReference type="ChEBI" id="CHEBI:456216"/>
        <dbReference type="EC" id="5.6.2.3"/>
    </reaction>
</comment>
<keyword evidence="1" id="KW-0233">DNA recombination</keyword>
<dbReference type="InterPro" id="IPR010285">
    <property type="entry name" value="DNA_helicase_pif1-like_DEAD"/>
</dbReference>
<feature type="non-terminal residue" evidence="3">
    <location>
        <position position="1"/>
    </location>
</feature>
<dbReference type="Pfam" id="PF05970">
    <property type="entry name" value="PIF1"/>
    <property type="match status" value="1"/>
</dbReference>
<dbReference type="SUPFAM" id="SSF52540">
    <property type="entry name" value="P-loop containing nucleoside triphosphate hydrolases"/>
    <property type="match status" value="1"/>
</dbReference>
<comment type="similarity">
    <text evidence="1">Belongs to the helicase family.</text>
</comment>
<dbReference type="PANTHER" id="PTHR10492">
    <property type="match status" value="1"/>
</dbReference>
<organism evidence="3">
    <name type="scientific">Rhizophagus irregularis (strain DAOM 181602 / DAOM 197198 / MUCL 43194)</name>
    <name type="common">Arbuscular mycorrhizal fungus</name>
    <name type="synonym">Glomus intraradices</name>
    <dbReference type="NCBI Taxonomy" id="747089"/>
    <lineage>
        <taxon>Eukaryota</taxon>
        <taxon>Fungi</taxon>
        <taxon>Fungi incertae sedis</taxon>
        <taxon>Mucoromycota</taxon>
        <taxon>Glomeromycotina</taxon>
        <taxon>Glomeromycetes</taxon>
        <taxon>Glomerales</taxon>
        <taxon>Glomeraceae</taxon>
        <taxon>Rhizophagus</taxon>
    </lineage>
</organism>
<keyword evidence="1" id="KW-0378">Hydrolase</keyword>
<dbReference type="GO" id="GO:0043139">
    <property type="term" value="F:5'-3' DNA helicase activity"/>
    <property type="evidence" value="ECO:0007669"/>
    <property type="project" value="UniProtKB-EC"/>
</dbReference>
<keyword evidence="1" id="KW-0347">Helicase</keyword>
<keyword evidence="1" id="KW-0234">DNA repair</keyword>
<comment type="cofactor">
    <cofactor evidence="1">
        <name>Mg(2+)</name>
        <dbReference type="ChEBI" id="CHEBI:18420"/>
    </cofactor>
</comment>
<dbReference type="AlphaFoldDB" id="U9TX85"/>
<protein>
    <recommendedName>
        <fullName evidence="1">ATP-dependent DNA helicase</fullName>
        <ecNumber evidence="1">5.6.2.3</ecNumber>
    </recommendedName>
</protein>
<keyword evidence="1" id="KW-0227">DNA damage</keyword>
<evidence type="ECO:0000313" key="3">
    <source>
        <dbReference type="EMBL" id="ESA12784.1"/>
    </source>
</evidence>
<accession>U9TX85</accession>
<dbReference type="GO" id="GO:0000723">
    <property type="term" value="P:telomere maintenance"/>
    <property type="evidence" value="ECO:0007669"/>
    <property type="project" value="InterPro"/>
</dbReference>
<keyword evidence="1" id="KW-0067">ATP-binding</keyword>
<dbReference type="EC" id="5.6.2.3" evidence="1"/>
<keyword evidence="1" id="KW-0547">Nucleotide-binding</keyword>
<gene>
    <name evidence="3" type="ORF">GLOINDRAFT_48498</name>
</gene>
<proteinExistence type="inferred from homology"/>
<dbReference type="Gene3D" id="3.40.50.300">
    <property type="entry name" value="P-loop containing nucleotide triphosphate hydrolases"/>
    <property type="match status" value="1"/>
</dbReference>
<feature type="domain" description="DNA helicase Pif1-like DEAD-box helicase" evidence="2">
    <location>
        <begin position="77"/>
        <end position="182"/>
    </location>
</feature>